<dbReference type="AlphaFoldDB" id="A0A3B3WI04"/>
<dbReference type="PROSITE" id="PS50994">
    <property type="entry name" value="INTEGRASE"/>
    <property type="match status" value="1"/>
</dbReference>
<dbReference type="GO" id="GO:0003676">
    <property type="term" value="F:nucleic acid binding"/>
    <property type="evidence" value="ECO:0007669"/>
    <property type="project" value="InterPro"/>
</dbReference>
<evidence type="ECO:0000256" key="2">
    <source>
        <dbReference type="SAM" id="MobiDB-lite"/>
    </source>
</evidence>
<dbReference type="InterPro" id="IPR041588">
    <property type="entry name" value="Integrase_H2C2"/>
</dbReference>
<accession>A0A3B3WI04</accession>
<sequence length="411" mass="46221">MASHMGVTKTYDRILRQFFWPGLKKDVRKYCKTCGVCQISGKPNQTVAPHLLHPIPAVDSPFDRVLVDCVGPFPRTKSGHRFLLTVMCASTRFPEAIPLRKITAPSVVSALVKFFSLFGLPKVIQTDQGSNFMSRIFNQVLKQLDITHCHSSAYHPESQGALERFHQTLKSMLRAYCLEFDGDWDEGVHLLLFAAREVVQESLGFSPADLVFAHSVRGPLKLLKEKWMGSDSRNLLDYVSAFRFRLHRACELARENLQAAQSKMKGWFDIKASNRHFQPGDKVLVFLPVEGASLQARYSGPYVVTRKVSDTDYIISTPDRVRRSRLCHINMLKEYHERDENNSVALSLSSGDMPLPSDPTAAQSVQASSLEELSSPESDIDHPSEAMLRGRLKNSEMLVNLDACLSHLSDD</sequence>
<dbReference type="SUPFAM" id="SSF53098">
    <property type="entry name" value="Ribonuclease H-like"/>
    <property type="match status" value="1"/>
</dbReference>
<dbReference type="InterPro" id="IPR050951">
    <property type="entry name" value="Retrovirus_Pol_polyprotein"/>
</dbReference>
<proteinExistence type="predicted"/>
<dbReference type="PANTHER" id="PTHR37984">
    <property type="entry name" value="PROTEIN CBG26694"/>
    <property type="match status" value="1"/>
</dbReference>
<dbReference type="GO" id="GO:0015074">
    <property type="term" value="P:DNA integration"/>
    <property type="evidence" value="ECO:0007669"/>
    <property type="project" value="InterPro"/>
</dbReference>
<dbReference type="PANTHER" id="PTHR37984:SF15">
    <property type="entry name" value="INTEGRASE CATALYTIC DOMAIN-CONTAINING PROTEIN"/>
    <property type="match status" value="1"/>
</dbReference>
<feature type="domain" description="Integrase catalytic" evidence="3">
    <location>
        <begin position="57"/>
        <end position="215"/>
    </location>
</feature>
<organism evidence="4 5">
    <name type="scientific">Poecilia mexicana</name>
    <dbReference type="NCBI Taxonomy" id="48701"/>
    <lineage>
        <taxon>Eukaryota</taxon>
        <taxon>Metazoa</taxon>
        <taxon>Chordata</taxon>
        <taxon>Craniata</taxon>
        <taxon>Vertebrata</taxon>
        <taxon>Euteleostomi</taxon>
        <taxon>Actinopterygii</taxon>
        <taxon>Neopterygii</taxon>
        <taxon>Teleostei</taxon>
        <taxon>Neoteleostei</taxon>
        <taxon>Acanthomorphata</taxon>
        <taxon>Ovalentaria</taxon>
        <taxon>Atherinomorphae</taxon>
        <taxon>Cyprinodontiformes</taxon>
        <taxon>Poeciliidae</taxon>
        <taxon>Poeciliinae</taxon>
        <taxon>Poecilia</taxon>
    </lineage>
</organism>
<dbReference type="InterPro" id="IPR036397">
    <property type="entry name" value="RNaseH_sf"/>
</dbReference>
<dbReference type="STRING" id="48701.ENSPMEP00000002382"/>
<dbReference type="InterPro" id="IPR054465">
    <property type="entry name" value="Integrase_p58-like_C"/>
</dbReference>
<feature type="compositionally biased region" description="Low complexity" evidence="2">
    <location>
        <begin position="368"/>
        <end position="377"/>
    </location>
</feature>
<feature type="region of interest" description="Disordered" evidence="2">
    <location>
        <begin position="346"/>
        <end position="384"/>
    </location>
</feature>
<dbReference type="Gene3D" id="3.30.420.10">
    <property type="entry name" value="Ribonuclease H-like superfamily/Ribonuclease H"/>
    <property type="match status" value="1"/>
</dbReference>
<dbReference type="Pfam" id="PF17921">
    <property type="entry name" value="Integrase_H2C2"/>
    <property type="match status" value="1"/>
</dbReference>
<reference evidence="4" key="2">
    <citation type="submission" date="2025-09" db="UniProtKB">
        <authorList>
            <consortium name="Ensembl"/>
        </authorList>
    </citation>
    <scope>IDENTIFICATION</scope>
</reference>
<evidence type="ECO:0000313" key="5">
    <source>
        <dbReference type="Proteomes" id="UP000261480"/>
    </source>
</evidence>
<dbReference type="Pfam" id="PF00665">
    <property type="entry name" value="rve"/>
    <property type="match status" value="1"/>
</dbReference>
<protein>
    <recommendedName>
        <fullName evidence="1">Gypsy retrotransposon integrase-like protein 1</fullName>
    </recommendedName>
</protein>
<evidence type="ECO:0000313" key="4">
    <source>
        <dbReference type="Ensembl" id="ENSPMEP00000002382.1"/>
    </source>
</evidence>
<keyword evidence="5" id="KW-1185">Reference proteome</keyword>
<reference evidence="4" key="1">
    <citation type="submission" date="2025-08" db="UniProtKB">
        <authorList>
            <consortium name="Ensembl"/>
        </authorList>
    </citation>
    <scope>IDENTIFICATION</scope>
</reference>
<dbReference type="Pfam" id="PF22938">
    <property type="entry name" value="Integrase_p58_C"/>
    <property type="match status" value="1"/>
</dbReference>
<name>A0A3B3WI04_9TELE</name>
<evidence type="ECO:0000259" key="3">
    <source>
        <dbReference type="PROSITE" id="PS50994"/>
    </source>
</evidence>
<dbReference type="Gene3D" id="1.10.340.70">
    <property type="match status" value="1"/>
</dbReference>
<dbReference type="Ensembl" id="ENSPMET00000012616.1">
    <property type="protein sequence ID" value="ENSPMEP00000002382.1"/>
    <property type="gene ID" value="ENSPMEG00000003419.1"/>
</dbReference>
<evidence type="ECO:0000256" key="1">
    <source>
        <dbReference type="ARBA" id="ARBA00039658"/>
    </source>
</evidence>
<dbReference type="InterPro" id="IPR001584">
    <property type="entry name" value="Integrase_cat-core"/>
</dbReference>
<dbReference type="InterPro" id="IPR012337">
    <property type="entry name" value="RNaseH-like_sf"/>
</dbReference>
<dbReference type="Proteomes" id="UP000261480">
    <property type="component" value="Unplaced"/>
</dbReference>
<dbReference type="FunFam" id="3.30.420.10:FF:000032">
    <property type="entry name" value="Retrovirus-related Pol polyprotein from transposon 297-like Protein"/>
    <property type="match status" value="1"/>
</dbReference>